<feature type="signal peptide" evidence="1">
    <location>
        <begin position="1"/>
        <end position="16"/>
    </location>
</feature>
<protein>
    <recommendedName>
        <fullName evidence="4">Secreted protein</fullName>
    </recommendedName>
</protein>
<keyword evidence="1" id="KW-0732">Signal</keyword>
<dbReference type="Proteomes" id="UP001586593">
    <property type="component" value="Unassembled WGS sequence"/>
</dbReference>
<evidence type="ECO:0000313" key="2">
    <source>
        <dbReference type="EMBL" id="KAL1836650.1"/>
    </source>
</evidence>
<sequence>MYILFSFFSQMAIMLGTCTLDDRDDKRDTSRQVPSMQVRCEQGIAPHDLVFRCCCCWRFLASFFSSSCPATAPTPIPARCDAMSSMWLLENSADRFSARISPMKPRPWMPLYGSGGRPRILKASNRCSQK</sequence>
<evidence type="ECO:0000313" key="3">
    <source>
        <dbReference type="Proteomes" id="UP001586593"/>
    </source>
</evidence>
<organism evidence="2 3">
    <name type="scientific">Phialemonium thermophilum</name>
    <dbReference type="NCBI Taxonomy" id="223376"/>
    <lineage>
        <taxon>Eukaryota</taxon>
        <taxon>Fungi</taxon>
        <taxon>Dikarya</taxon>
        <taxon>Ascomycota</taxon>
        <taxon>Pezizomycotina</taxon>
        <taxon>Sordariomycetes</taxon>
        <taxon>Sordariomycetidae</taxon>
        <taxon>Cephalothecales</taxon>
        <taxon>Cephalothecaceae</taxon>
        <taxon>Phialemonium</taxon>
    </lineage>
</organism>
<dbReference type="EMBL" id="JAZHXJ010002798">
    <property type="protein sequence ID" value="KAL1836650.1"/>
    <property type="molecule type" value="Genomic_DNA"/>
</dbReference>
<proteinExistence type="predicted"/>
<evidence type="ECO:0000256" key="1">
    <source>
        <dbReference type="SAM" id="SignalP"/>
    </source>
</evidence>
<name>A0ABR3V4V6_9PEZI</name>
<evidence type="ECO:0008006" key="4">
    <source>
        <dbReference type="Google" id="ProtNLM"/>
    </source>
</evidence>
<reference evidence="2 3" key="1">
    <citation type="journal article" date="2024" name="Commun. Biol.">
        <title>Comparative genomic analysis of thermophilic fungi reveals convergent evolutionary adaptations and gene losses.</title>
        <authorList>
            <person name="Steindorff A.S."/>
            <person name="Aguilar-Pontes M.V."/>
            <person name="Robinson A.J."/>
            <person name="Andreopoulos B."/>
            <person name="LaButti K."/>
            <person name="Kuo A."/>
            <person name="Mondo S."/>
            <person name="Riley R."/>
            <person name="Otillar R."/>
            <person name="Haridas S."/>
            <person name="Lipzen A."/>
            <person name="Grimwood J."/>
            <person name="Schmutz J."/>
            <person name="Clum A."/>
            <person name="Reid I.D."/>
            <person name="Moisan M.C."/>
            <person name="Butler G."/>
            <person name="Nguyen T.T.M."/>
            <person name="Dewar K."/>
            <person name="Conant G."/>
            <person name="Drula E."/>
            <person name="Henrissat B."/>
            <person name="Hansel C."/>
            <person name="Singer S."/>
            <person name="Hutchinson M.I."/>
            <person name="de Vries R.P."/>
            <person name="Natvig D.O."/>
            <person name="Powell A.J."/>
            <person name="Tsang A."/>
            <person name="Grigoriev I.V."/>
        </authorList>
    </citation>
    <scope>NUCLEOTIDE SEQUENCE [LARGE SCALE GENOMIC DNA]</scope>
    <source>
        <strain evidence="2 3">ATCC 24622</strain>
    </source>
</reference>
<accession>A0ABR3V4V6</accession>
<feature type="chain" id="PRO_5045910162" description="Secreted protein" evidence="1">
    <location>
        <begin position="17"/>
        <end position="130"/>
    </location>
</feature>
<gene>
    <name evidence="2" type="ORF">VTK73DRAFT_4965</name>
</gene>
<keyword evidence="3" id="KW-1185">Reference proteome</keyword>
<comment type="caution">
    <text evidence="2">The sequence shown here is derived from an EMBL/GenBank/DDBJ whole genome shotgun (WGS) entry which is preliminary data.</text>
</comment>